<dbReference type="EMBL" id="BDDD01000718">
    <property type="protein sequence ID" value="GAV69363.1"/>
    <property type="molecule type" value="Genomic_DNA"/>
</dbReference>
<evidence type="ECO:0000313" key="4">
    <source>
        <dbReference type="Proteomes" id="UP000187406"/>
    </source>
</evidence>
<reference evidence="4" key="1">
    <citation type="submission" date="2016-04" db="EMBL/GenBank/DDBJ databases">
        <title>Cephalotus genome sequencing.</title>
        <authorList>
            <person name="Fukushima K."/>
            <person name="Hasebe M."/>
            <person name="Fang X."/>
        </authorList>
    </citation>
    <scope>NUCLEOTIDE SEQUENCE [LARGE SCALE GENOMIC DNA]</scope>
    <source>
        <strain evidence="4">cv. St1</strain>
    </source>
</reference>
<dbReference type="InterPro" id="IPR025558">
    <property type="entry name" value="DUF4283"/>
</dbReference>
<proteinExistence type="predicted"/>
<accession>A0A1Q3BNS9</accession>
<dbReference type="Proteomes" id="UP000187406">
    <property type="component" value="Unassembled WGS sequence"/>
</dbReference>
<gene>
    <name evidence="3" type="ORF">CFOL_v3_12864</name>
</gene>
<dbReference type="AlphaFoldDB" id="A0A1Q3BNS9"/>
<dbReference type="Pfam" id="PF14111">
    <property type="entry name" value="DUF4283"/>
    <property type="match status" value="1"/>
</dbReference>
<feature type="region of interest" description="Disordered" evidence="1">
    <location>
        <begin position="291"/>
        <end position="328"/>
    </location>
</feature>
<dbReference type="OrthoDB" id="1939300at2759"/>
<name>A0A1Q3BNS9_CEPFO</name>
<dbReference type="PANTHER" id="PTHR31286:SF165">
    <property type="entry name" value="DUF4283 DOMAIN-CONTAINING PROTEIN"/>
    <property type="match status" value="1"/>
</dbReference>
<feature type="domain" description="DUF4283" evidence="2">
    <location>
        <begin position="15"/>
        <end position="93"/>
    </location>
</feature>
<keyword evidence="4" id="KW-1185">Reference proteome</keyword>
<dbReference type="InParanoid" id="A0A1Q3BNS9"/>
<protein>
    <submittedName>
        <fullName evidence="3">DUF4283 domain-containing protein</fullName>
    </submittedName>
</protein>
<dbReference type="PANTHER" id="PTHR31286">
    <property type="entry name" value="GLYCINE-RICH CELL WALL STRUCTURAL PROTEIN 1.8-LIKE"/>
    <property type="match status" value="1"/>
</dbReference>
<sequence>EVMAELPEEVLEEGAKEWVHSLVGFFVGERIPFRSLQAVLNKKWCATSKFSIHTTDNDIFIFKCDSSAVRDWILENGPWDVWGVHLDLRLWERGLPPIRSGFTKISMWVKFMNILMEYWTSQGLSHLASVLGSPIHTDPATEEKTRICFARICVEMYGDKPFPKVIKAKRMNGTIMEIKVDYSWKPPVCERCKVFDHSTRGFPIKPSSTPVATKGALDAEGWVEVNRRGKEKMVPERELMLVNDPSLVAISMSGQIPCRKPGCDEPQGNLDPDEKIPYNELPENIEGHIHVDEMGRRNKVNNQADGSSSRSMKKKKGPPTAKSRNLCK</sequence>
<evidence type="ECO:0000313" key="3">
    <source>
        <dbReference type="EMBL" id="GAV69363.1"/>
    </source>
</evidence>
<evidence type="ECO:0000256" key="1">
    <source>
        <dbReference type="SAM" id="MobiDB-lite"/>
    </source>
</evidence>
<dbReference type="InterPro" id="IPR040256">
    <property type="entry name" value="At4g02000-like"/>
</dbReference>
<comment type="caution">
    <text evidence="3">The sequence shown here is derived from an EMBL/GenBank/DDBJ whole genome shotgun (WGS) entry which is preliminary data.</text>
</comment>
<organism evidence="3 4">
    <name type="scientific">Cephalotus follicularis</name>
    <name type="common">Albany pitcher plant</name>
    <dbReference type="NCBI Taxonomy" id="3775"/>
    <lineage>
        <taxon>Eukaryota</taxon>
        <taxon>Viridiplantae</taxon>
        <taxon>Streptophyta</taxon>
        <taxon>Embryophyta</taxon>
        <taxon>Tracheophyta</taxon>
        <taxon>Spermatophyta</taxon>
        <taxon>Magnoliopsida</taxon>
        <taxon>eudicotyledons</taxon>
        <taxon>Gunneridae</taxon>
        <taxon>Pentapetalae</taxon>
        <taxon>rosids</taxon>
        <taxon>fabids</taxon>
        <taxon>Oxalidales</taxon>
        <taxon>Cephalotaceae</taxon>
        <taxon>Cephalotus</taxon>
    </lineage>
</organism>
<evidence type="ECO:0000259" key="2">
    <source>
        <dbReference type="Pfam" id="PF14111"/>
    </source>
</evidence>
<feature type="non-terminal residue" evidence="3">
    <location>
        <position position="1"/>
    </location>
</feature>